<protein>
    <submittedName>
        <fullName evidence="3">Uncharacterized protein</fullName>
    </submittedName>
</protein>
<evidence type="ECO:0000313" key="3">
    <source>
        <dbReference type="EMBL" id="OWR52885.1"/>
    </source>
</evidence>
<comment type="caution">
    <text evidence="3">The sequence shown here is derived from an EMBL/GenBank/DDBJ whole genome shotgun (WGS) entry which is preliminary data.</text>
</comment>
<name>A0A212FGL6_DANPL</name>
<feature type="compositionally biased region" description="Acidic residues" evidence="1">
    <location>
        <begin position="128"/>
        <end position="137"/>
    </location>
</feature>
<feature type="region of interest" description="Disordered" evidence="1">
    <location>
        <begin position="116"/>
        <end position="148"/>
    </location>
</feature>
<keyword evidence="4" id="KW-1185">Reference proteome</keyword>
<gene>
    <name evidence="3" type="ORF">KGM_210153</name>
</gene>
<dbReference type="AlphaFoldDB" id="A0A212FGL6"/>
<dbReference type="InParanoid" id="A0A212FGL6"/>
<reference evidence="3 4" key="1">
    <citation type="journal article" date="2011" name="Cell">
        <title>The monarch butterfly genome yields insights into long-distance migration.</title>
        <authorList>
            <person name="Zhan S."/>
            <person name="Merlin C."/>
            <person name="Boore J.L."/>
            <person name="Reppert S.M."/>
        </authorList>
    </citation>
    <scope>NUCLEOTIDE SEQUENCE [LARGE SCALE GENOMIC DNA]</scope>
    <source>
        <strain evidence="3">F-2</strain>
    </source>
</reference>
<evidence type="ECO:0000256" key="2">
    <source>
        <dbReference type="SAM" id="SignalP"/>
    </source>
</evidence>
<organism evidence="3 4">
    <name type="scientific">Danaus plexippus plexippus</name>
    <dbReference type="NCBI Taxonomy" id="278856"/>
    <lineage>
        <taxon>Eukaryota</taxon>
        <taxon>Metazoa</taxon>
        <taxon>Ecdysozoa</taxon>
        <taxon>Arthropoda</taxon>
        <taxon>Hexapoda</taxon>
        <taxon>Insecta</taxon>
        <taxon>Pterygota</taxon>
        <taxon>Neoptera</taxon>
        <taxon>Endopterygota</taxon>
        <taxon>Lepidoptera</taxon>
        <taxon>Glossata</taxon>
        <taxon>Ditrysia</taxon>
        <taxon>Papilionoidea</taxon>
        <taxon>Nymphalidae</taxon>
        <taxon>Danainae</taxon>
        <taxon>Danaini</taxon>
        <taxon>Danaina</taxon>
        <taxon>Danaus</taxon>
        <taxon>Danaus</taxon>
    </lineage>
</organism>
<evidence type="ECO:0000256" key="1">
    <source>
        <dbReference type="SAM" id="MobiDB-lite"/>
    </source>
</evidence>
<keyword evidence="2" id="KW-0732">Signal</keyword>
<dbReference type="KEGG" id="dpl:KGM_210153"/>
<proteinExistence type="predicted"/>
<sequence>MIFYVVLFTLHVLETLQHLSYPVNFCNMASTCIHDSHQVCASTPDGCTRRSFLDQCDMYEYNCDYGTLTISTYTIDISTKKNITTSNEVSTAKTDDITHSKISQNTNDFTSLSVETSIKDDSKGNDSNSDDNYEETNETSNWITQEPTEITESITANENTQRRYQICCNRPLTWETTTEITNIITDVQTDIAIKEDSDSSSKENTDYTYELGPSQTLPVVSDITTIPGKNISSTIPDKNISSTIPDKNISSIATTMKPPTKGTDKLLSDLITDHFLTLLTVTKNANAVEIPMPE</sequence>
<feature type="compositionally biased region" description="Polar residues" evidence="1">
    <location>
        <begin position="138"/>
        <end position="148"/>
    </location>
</feature>
<feature type="chain" id="PRO_5012826624" evidence="2">
    <location>
        <begin position="16"/>
        <end position="294"/>
    </location>
</feature>
<dbReference type="EMBL" id="AGBW02008643">
    <property type="protein sequence ID" value="OWR52885.1"/>
    <property type="molecule type" value="Genomic_DNA"/>
</dbReference>
<dbReference type="Proteomes" id="UP000007151">
    <property type="component" value="Unassembled WGS sequence"/>
</dbReference>
<accession>A0A212FGL6</accession>
<dbReference type="eggNOG" id="ENOG502T7TN">
    <property type="taxonomic scope" value="Eukaryota"/>
</dbReference>
<evidence type="ECO:0000313" key="4">
    <source>
        <dbReference type="Proteomes" id="UP000007151"/>
    </source>
</evidence>
<feature type="signal peptide" evidence="2">
    <location>
        <begin position="1"/>
        <end position="15"/>
    </location>
</feature>